<dbReference type="Pfam" id="PF06014">
    <property type="entry name" value="YqgQ-like"/>
    <property type="match status" value="1"/>
</dbReference>
<dbReference type="AlphaFoldDB" id="A0A521CKM3"/>
<dbReference type="InterPro" id="IPR023164">
    <property type="entry name" value="YqgQ-like_sf"/>
</dbReference>
<proteinExistence type="predicted"/>
<dbReference type="Proteomes" id="UP000315636">
    <property type="component" value="Unassembled WGS sequence"/>
</dbReference>
<dbReference type="SUPFAM" id="SSF158379">
    <property type="entry name" value="YqgQ-like"/>
    <property type="match status" value="1"/>
</dbReference>
<dbReference type="EMBL" id="FXTI01000004">
    <property type="protein sequence ID" value="SMO59230.1"/>
    <property type="molecule type" value="Genomic_DNA"/>
</dbReference>
<reference evidence="1 2" key="1">
    <citation type="submission" date="2017-05" db="EMBL/GenBank/DDBJ databases">
        <authorList>
            <person name="Varghese N."/>
            <person name="Submissions S."/>
        </authorList>
    </citation>
    <scope>NUCLEOTIDE SEQUENCE [LARGE SCALE GENOMIC DNA]</scope>
    <source>
        <strain evidence="1 2">DSM 45474</strain>
    </source>
</reference>
<protein>
    <submittedName>
        <fullName evidence="1">Uncharacterized protein YqgQ</fullName>
    </submittedName>
</protein>
<dbReference type="RefSeq" id="WP_185956113.1">
    <property type="nucleotide sequence ID" value="NZ_FXTI01000004.1"/>
</dbReference>
<evidence type="ECO:0000313" key="2">
    <source>
        <dbReference type="Proteomes" id="UP000315636"/>
    </source>
</evidence>
<name>A0A521CKM3_9BACL</name>
<organism evidence="1 2">
    <name type="scientific">Melghirimyces algeriensis</name>
    <dbReference type="NCBI Taxonomy" id="910412"/>
    <lineage>
        <taxon>Bacteria</taxon>
        <taxon>Bacillati</taxon>
        <taxon>Bacillota</taxon>
        <taxon>Bacilli</taxon>
        <taxon>Bacillales</taxon>
        <taxon>Thermoactinomycetaceae</taxon>
        <taxon>Melghirimyces</taxon>
    </lineage>
</organism>
<evidence type="ECO:0000313" key="1">
    <source>
        <dbReference type="EMBL" id="SMO59230.1"/>
    </source>
</evidence>
<sequence>MGEQIRDLMDIKHLLRRFGFTVYTGDRLGDLELMETELADLFQAGLLEKETYLKAKGRIQQEKRRETNVDVKKKDCL</sequence>
<keyword evidence="2" id="KW-1185">Reference proteome</keyword>
<gene>
    <name evidence="1" type="ORF">SAMN06264849_1048</name>
</gene>
<dbReference type="InterPro" id="IPR009256">
    <property type="entry name" value="YqgQ-like"/>
</dbReference>
<accession>A0A521CKM3</accession>
<dbReference type="Gene3D" id="1.10.287.760">
    <property type="entry name" value="YqgQ-like"/>
    <property type="match status" value="1"/>
</dbReference>